<dbReference type="PANTHER" id="PTHR45969:SF81">
    <property type="entry name" value="OS08G0157400 PROTEIN"/>
    <property type="match status" value="1"/>
</dbReference>
<evidence type="ECO:0000259" key="5">
    <source>
        <dbReference type="PROSITE" id="PS50089"/>
    </source>
</evidence>
<dbReference type="PANTHER" id="PTHR45969">
    <property type="entry name" value="RING ZINC FINGER PROTEIN-RELATED"/>
    <property type="match status" value="1"/>
</dbReference>
<comment type="caution">
    <text evidence="6">The sequence shown here is derived from an EMBL/GenBank/DDBJ whole genome shotgun (WGS) entry which is preliminary data.</text>
</comment>
<name>A0A199V923_ANACO</name>
<evidence type="ECO:0000256" key="3">
    <source>
        <dbReference type="ARBA" id="ARBA00022833"/>
    </source>
</evidence>
<sequence>MGFPSVCYCVILPKPLTLTIQLLDYIRLSILLSLSYLGLAAAPFEEHTHPTSPSPTMPSAIEARLRVIAFASFTRRSAKGEESIVCAVCLGDLELEHEVRELGNCSHAFHKGCIDKWVEIGHATCPLCRALLWPIEWGEN</sequence>
<dbReference type="Gene3D" id="3.30.40.10">
    <property type="entry name" value="Zinc/RING finger domain, C3HC4 (zinc finger)"/>
    <property type="match status" value="1"/>
</dbReference>
<evidence type="ECO:0000313" key="7">
    <source>
        <dbReference type="Proteomes" id="UP000092600"/>
    </source>
</evidence>
<dbReference type="InterPro" id="IPR001841">
    <property type="entry name" value="Znf_RING"/>
</dbReference>
<dbReference type="EMBL" id="LSRQ01002732">
    <property type="protein sequence ID" value="OAY73376.1"/>
    <property type="molecule type" value="Genomic_DNA"/>
</dbReference>
<organism evidence="6 7">
    <name type="scientific">Ananas comosus</name>
    <name type="common">Pineapple</name>
    <name type="synonym">Ananas ananas</name>
    <dbReference type="NCBI Taxonomy" id="4615"/>
    <lineage>
        <taxon>Eukaryota</taxon>
        <taxon>Viridiplantae</taxon>
        <taxon>Streptophyta</taxon>
        <taxon>Embryophyta</taxon>
        <taxon>Tracheophyta</taxon>
        <taxon>Spermatophyta</taxon>
        <taxon>Magnoliopsida</taxon>
        <taxon>Liliopsida</taxon>
        <taxon>Poales</taxon>
        <taxon>Bromeliaceae</taxon>
        <taxon>Bromelioideae</taxon>
        <taxon>Ananas</taxon>
    </lineage>
</organism>
<dbReference type="GO" id="GO:0008270">
    <property type="term" value="F:zinc ion binding"/>
    <property type="evidence" value="ECO:0007669"/>
    <property type="project" value="UniProtKB-KW"/>
</dbReference>
<evidence type="ECO:0000313" key="6">
    <source>
        <dbReference type="EMBL" id="OAY73376.1"/>
    </source>
</evidence>
<dbReference type="Proteomes" id="UP000092600">
    <property type="component" value="Unassembled WGS sequence"/>
</dbReference>
<keyword evidence="2 4" id="KW-0863">Zinc-finger</keyword>
<evidence type="ECO:0000256" key="2">
    <source>
        <dbReference type="ARBA" id="ARBA00022771"/>
    </source>
</evidence>
<dbReference type="SUPFAM" id="SSF57850">
    <property type="entry name" value="RING/U-box"/>
    <property type="match status" value="1"/>
</dbReference>
<dbReference type="SMART" id="SM00184">
    <property type="entry name" value="RING"/>
    <property type="match status" value="1"/>
</dbReference>
<feature type="domain" description="RING-type" evidence="5">
    <location>
        <begin position="86"/>
        <end position="129"/>
    </location>
</feature>
<reference evidence="6 7" key="1">
    <citation type="journal article" date="2016" name="DNA Res.">
        <title>The draft genome of MD-2 pineapple using hybrid error correction of long reads.</title>
        <authorList>
            <person name="Redwan R.M."/>
            <person name="Saidin A."/>
            <person name="Kumar S.V."/>
        </authorList>
    </citation>
    <scope>NUCLEOTIDE SEQUENCE [LARGE SCALE GENOMIC DNA]</scope>
    <source>
        <strain evidence="7">cv. MD2</strain>
        <tissue evidence="6">Leaf</tissue>
    </source>
</reference>
<dbReference type="InterPro" id="IPR013083">
    <property type="entry name" value="Znf_RING/FYVE/PHD"/>
</dbReference>
<keyword evidence="1" id="KW-0479">Metal-binding</keyword>
<dbReference type="AlphaFoldDB" id="A0A199V923"/>
<evidence type="ECO:0000256" key="4">
    <source>
        <dbReference type="PROSITE-ProRule" id="PRU00175"/>
    </source>
</evidence>
<keyword evidence="3" id="KW-0862">Zinc</keyword>
<evidence type="ECO:0000256" key="1">
    <source>
        <dbReference type="ARBA" id="ARBA00022723"/>
    </source>
</evidence>
<proteinExistence type="predicted"/>
<dbReference type="GO" id="GO:0016567">
    <property type="term" value="P:protein ubiquitination"/>
    <property type="evidence" value="ECO:0007669"/>
    <property type="project" value="TreeGrafter"/>
</dbReference>
<gene>
    <name evidence="6" type="ORF">ACMD2_18368</name>
</gene>
<dbReference type="PROSITE" id="PS50089">
    <property type="entry name" value="ZF_RING_2"/>
    <property type="match status" value="1"/>
</dbReference>
<dbReference type="GO" id="GO:0061630">
    <property type="term" value="F:ubiquitin protein ligase activity"/>
    <property type="evidence" value="ECO:0007669"/>
    <property type="project" value="TreeGrafter"/>
</dbReference>
<dbReference type="Pfam" id="PF13639">
    <property type="entry name" value="zf-RING_2"/>
    <property type="match status" value="1"/>
</dbReference>
<protein>
    <submittedName>
        <fullName evidence="6">E3 ubiquitin-protein ligase ATL4</fullName>
    </submittedName>
</protein>
<accession>A0A199V923</accession>